<dbReference type="Proteomes" id="UP001212602">
    <property type="component" value="Unassembled WGS sequence"/>
</dbReference>
<evidence type="ECO:0000259" key="1">
    <source>
        <dbReference type="Pfam" id="PF10119"/>
    </source>
</evidence>
<dbReference type="InterPro" id="IPR025714">
    <property type="entry name" value="Methyltranfer_dom"/>
</dbReference>
<organism evidence="3 4">
    <name type="scientific">Xenophilus arseniciresistens</name>
    <dbReference type="NCBI Taxonomy" id="1283306"/>
    <lineage>
        <taxon>Bacteria</taxon>
        <taxon>Pseudomonadati</taxon>
        <taxon>Pseudomonadota</taxon>
        <taxon>Betaproteobacteria</taxon>
        <taxon>Burkholderiales</taxon>
        <taxon>Comamonadaceae</taxon>
        <taxon>Xenophilus</taxon>
    </lineage>
</organism>
<proteinExistence type="predicted"/>
<keyword evidence="4" id="KW-1185">Reference proteome</keyword>
<dbReference type="AlphaFoldDB" id="A0AAE3NFS6"/>
<protein>
    <submittedName>
        <fullName evidence="3">Class I SAM-dependent methyltransferase</fullName>
    </submittedName>
</protein>
<dbReference type="RefSeq" id="WP_271430049.1">
    <property type="nucleotide sequence ID" value="NZ_JAQIPB010000012.1"/>
</dbReference>
<comment type="caution">
    <text evidence="3">The sequence shown here is derived from an EMBL/GenBank/DDBJ whole genome shotgun (WGS) entry which is preliminary data.</text>
</comment>
<feature type="domain" description="Methyltransferase regulatory" evidence="1">
    <location>
        <begin position="224"/>
        <end position="307"/>
    </location>
</feature>
<reference evidence="3" key="1">
    <citation type="submission" date="2023-01" db="EMBL/GenBank/DDBJ databases">
        <title>Xenophilus mangrovi sp. nov., isolated from soil of Mangrove nature reserve.</title>
        <authorList>
            <person name="Xu S."/>
            <person name="Liu Z."/>
            <person name="Xu Y."/>
        </authorList>
    </citation>
    <scope>NUCLEOTIDE SEQUENCE</scope>
    <source>
        <strain evidence="3">YW8</strain>
    </source>
</reference>
<sequence length="454" mass="48330">MNAHLREGYVVDRVYPSHFHREMLPVWLVSTLSALGRGTPDLRQPFTWLELGCGSGLTAVVAAAAHPHAQFIGIDFNAEAIAQAQALADAARVRNLRFHALSFAQAMAAQSSVLPACDFIVTHGVYSWVSEANRQAIRQLVAQRLAPGGLLYLAYMSQPGATGFSAAQRLMHLATQHQAGSSTERAQQALSLMQRLAAAGAGYFSEHPSAVRELQRLGEDEIGYVAHELLNAHWEALHVGDVMTGLEAAGCEWAGSATPLENIDAVSLPASTQPLLAELARSGASAAAIETFKDVARNQRQRRDIYQRARPQLGNVLSSDAHRDALLAQRVALLPAAQLPGATAAQGELSFDTQIGPVRLPLALVAPLLTALQPGPRSYAELARLPAYAGQPGFISQLLQMLAWAGWLHFTQAASAQAEEAVARLNAVLPRWPVPAGGPVQAVASLGTAVLTPP</sequence>
<dbReference type="CDD" id="cd02440">
    <property type="entry name" value="AdoMet_MTases"/>
    <property type="match status" value="1"/>
</dbReference>
<dbReference type="InterPro" id="IPR029063">
    <property type="entry name" value="SAM-dependent_MTases_sf"/>
</dbReference>
<dbReference type="GO" id="GO:0008168">
    <property type="term" value="F:methyltransferase activity"/>
    <property type="evidence" value="ECO:0007669"/>
    <property type="project" value="UniProtKB-KW"/>
</dbReference>
<dbReference type="SUPFAM" id="SSF53335">
    <property type="entry name" value="S-adenosyl-L-methionine-dependent methyltransferases"/>
    <property type="match status" value="1"/>
</dbReference>
<keyword evidence="3" id="KW-0808">Transferase</keyword>
<dbReference type="Gene3D" id="3.40.50.150">
    <property type="entry name" value="Vaccinia Virus protein VP39"/>
    <property type="match status" value="1"/>
</dbReference>
<dbReference type="Pfam" id="PF13847">
    <property type="entry name" value="Methyltransf_31"/>
    <property type="match status" value="1"/>
</dbReference>
<accession>A0AAE3NFS6</accession>
<evidence type="ECO:0000313" key="4">
    <source>
        <dbReference type="Proteomes" id="UP001212602"/>
    </source>
</evidence>
<dbReference type="InterPro" id="IPR018773">
    <property type="entry name" value="MeTrfase_reg_dom_prd"/>
</dbReference>
<evidence type="ECO:0000313" key="3">
    <source>
        <dbReference type="EMBL" id="MDA7418844.1"/>
    </source>
</evidence>
<gene>
    <name evidence="3" type="ORF">PGB34_20940</name>
</gene>
<keyword evidence="3" id="KW-0489">Methyltransferase</keyword>
<dbReference type="Pfam" id="PF10119">
    <property type="entry name" value="MethyTransf_Reg"/>
    <property type="match status" value="1"/>
</dbReference>
<evidence type="ECO:0000259" key="2">
    <source>
        <dbReference type="Pfam" id="PF13847"/>
    </source>
</evidence>
<name>A0AAE3NFS6_9BURK</name>
<feature type="domain" description="Methyltransferase" evidence="2">
    <location>
        <begin position="48"/>
        <end position="172"/>
    </location>
</feature>
<dbReference type="GO" id="GO:0032259">
    <property type="term" value="P:methylation"/>
    <property type="evidence" value="ECO:0007669"/>
    <property type="project" value="UniProtKB-KW"/>
</dbReference>
<dbReference type="EMBL" id="JAQIPB010000012">
    <property type="protein sequence ID" value="MDA7418844.1"/>
    <property type="molecule type" value="Genomic_DNA"/>
</dbReference>